<evidence type="ECO:0000313" key="5">
    <source>
        <dbReference type="Proteomes" id="UP000612585"/>
    </source>
</evidence>
<dbReference type="PANTHER" id="PTHR21064:SF6">
    <property type="entry name" value="AMINOGLYCOSIDE PHOSPHOTRANSFERASE DOMAIN-CONTAINING PROTEIN"/>
    <property type="match status" value="1"/>
</dbReference>
<feature type="compositionally biased region" description="Acidic residues" evidence="2">
    <location>
        <begin position="338"/>
        <end position="347"/>
    </location>
</feature>
<evidence type="ECO:0000256" key="1">
    <source>
        <dbReference type="ARBA" id="ARBA00038240"/>
    </source>
</evidence>
<dbReference type="Proteomes" id="UP000612585">
    <property type="component" value="Unassembled WGS sequence"/>
</dbReference>
<dbReference type="InterPro" id="IPR050249">
    <property type="entry name" value="Pseudomonas-type_ThrB"/>
</dbReference>
<dbReference type="PANTHER" id="PTHR21064">
    <property type="entry name" value="AMINOGLYCOSIDE PHOSPHOTRANSFERASE DOMAIN-CONTAINING PROTEIN-RELATED"/>
    <property type="match status" value="1"/>
</dbReference>
<evidence type="ECO:0000256" key="2">
    <source>
        <dbReference type="SAM" id="MobiDB-lite"/>
    </source>
</evidence>
<comment type="similarity">
    <text evidence="1">Belongs to the pseudomonas-type ThrB family.</text>
</comment>
<comment type="caution">
    <text evidence="4">The sequence shown here is derived from an EMBL/GenBank/DDBJ whole genome shotgun (WGS) entry which is preliminary data.</text>
</comment>
<name>A0A8J3ZDD5_9ACTN</name>
<dbReference type="RefSeq" id="WP_204007574.1">
    <property type="nucleotide sequence ID" value="NZ_BOPG01000075.1"/>
</dbReference>
<sequence length="347" mass="38328">MAEVSTDPDRLLAQAIGCLGEQGVDLDGYAFTPAAGATQATVWKGVTKEDERPAMALRLTPKPLELIRRIATLVDGVQSVACPTTVATDRLEAGERTWTVHLCTWIGIGTPRKADMGLLGQHLARLHLDLAGSAVDLTDRRLSFERSPVPPTEQQLPTWYVARHLWRDRIFAWLSTQTERMAPQPIHGDMHWGNVVATVDGFGFIDFDKVMFAPPVFDLAKLIATGMFRGGEQVRFQARKTTQLIEGYESVRPLADTELVALEGLAVLLNEETARLGTVYDIDEYRRAADAVASWWIARRRRTRSDPLGIRTARQSNAADRDPANQPPLWPDSGSDSGSDDESDSPD</sequence>
<proteinExistence type="inferred from homology"/>
<gene>
    <name evidence="4" type="ORF">Vau01_096500</name>
</gene>
<feature type="region of interest" description="Disordered" evidence="2">
    <location>
        <begin position="308"/>
        <end position="347"/>
    </location>
</feature>
<reference evidence="4" key="1">
    <citation type="submission" date="2021-01" db="EMBL/GenBank/DDBJ databases">
        <title>Whole genome shotgun sequence of Virgisporangium aurantiacum NBRC 16421.</title>
        <authorList>
            <person name="Komaki H."/>
            <person name="Tamura T."/>
        </authorList>
    </citation>
    <scope>NUCLEOTIDE SEQUENCE</scope>
    <source>
        <strain evidence="4">NBRC 16421</strain>
    </source>
</reference>
<keyword evidence="5" id="KW-1185">Reference proteome</keyword>
<dbReference type="Pfam" id="PF01636">
    <property type="entry name" value="APH"/>
    <property type="match status" value="1"/>
</dbReference>
<evidence type="ECO:0000313" key="4">
    <source>
        <dbReference type="EMBL" id="GIJ62134.1"/>
    </source>
</evidence>
<dbReference type="GO" id="GO:0019202">
    <property type="term" value="F:amino acid kinase activity"/>
    <property type="evidence" value="ECO:0007669"/>
    <property type="project" value="TreeGrafter"/>
</dbReference>
<dbReference type="InterPro" id="IPR011009">
    <property type="entry name" value="Kinase-like_dom_sf"/>
</dbReference>
<dbReference type="SUPFAM" id="SSF56112">
    <property type="entry name" value="Protein kinase-like (PK-like)"/>
    <property type="match status" value="1"/>
</dbReference>
<organism evidence="4 5">
    <name type="scientific">Virgisporangium aurantiacum</name>
    <dbReference type="NCBI Taxonomy" id="175570"/>
    <lineage>
        <taxon>Bacteria</taxon>
        <taxon>Bacillati</taxon>
        <taxon>Actinomycetota</taxon>
        <taxon>Actinomycetes</taxon>
        <taxon>Micromonosporales</taxon>
        <taxon>Micromonosporaceae</taxon>
        <taxon>Virgisporangium</taxon>
    </lineage>
</organism>
<protein>
    <recommendedName>
        <fullName evidence="3">Aminoglycoside phosphotransferase domain-containing protein</fullName>
    </recommendedName>
</protein>
<dbReference type="Gene3D" id="3.90.1200.10">
    <property type="match status" value="1"/>
</dbReference>
<feature type="domain" description="Aminoglycoside phosphotransferase" evidence="3">
    <location>
        <begin position="36"/>
        <end position="254"/>
    </location>
</feature>
<dbReference type="AlphaFoldDB" id="A0A8J3ZDD5"/>
<dbReference type="InterPro" id="IPR002575">
    <property type="entry name" value="Aminoglycoside_PTrfase"/>
</dbReference>
<accession>A0A8J3ZDD5</accession>
<evidence type="ECO:0000259" key="3">
    <source>
        <dbReference type="Pfam" id="PF01636"/>
    </source>
</evidence>
<dbReference type="EMBL" id="BOPG01000075">
    <property type="protein sequence ID" value="GIJ62134.1"/>
    <property type="molecule type" value="Genomic_DNA"/>
</dbReference>